<protein>
    <submittedName>
        <fullName evidence="3">Alpha/beta hydrolase</fullName>
    </submittedName>
</protein>
<dbReference type="InterPro" id="IPR013094">
    <property type="entry name" value="AB_hydrolase_3"/>
</dbReference>
<name>A0ABY7XSA8_MICLT</name>
<evidence type="ECO:0000313" key="3">
    <source>
        <dbReference type="EMBL" id="WDM45056.1"/>
    </source>
</evidence>
<gene>
    <name evidence="3" type="ORF">KV395_18180</name>
</gene>
<reference evidence="3 4" key="1">
    <citation type="submission" date="2021-06" db="EMBL/GenBank/DDBJ databases">
        <title>Genome-based taxonomic framework of Microbacterium strains isolated from marine environment, the description of four new species and reclassification of four preexisting species.</title>
        <authorList>
            <person name="Lee S.D."/>
            <person name="Kim S.-M."/>
            <person name="Byeon Y.-S."/>
            <person name="Yang H.L."/>
            <person name="Kim I.S."/>
        </authorList>
    </citation>
    <scope>NUCLEOTIDE SEQUENCE [LARGE SCALE GENOMIC DNA]</scope>
    <source>
        <strain evidence="3 4">KACC 14465</strain>
    </source>
</reference>
<sequence length="322" mass="34548">MTDTLARPPFDPELEAALALVADQMPTTLTSEMIPIMRQSPVSGEDEIFVLLDERGFTRRDVTIAGHGGDEITVSVIEKEGRTGTGPGFFHTHGGGMILGNRWLGVVGFLDWAERFNGVIVTVEYRLAPEFPDPYPVEDCYAALVWTADHAEDLGIDLSRLLIGGGSAGGGLAAGTTLLARDRRGPALIGQLLIYPMLDDRDETVSTQQIDGIGVWDRGSNITGWTALLGDRKGGADVSIYAAPARATDLAGLPPAFIDCGSAEVFRDEDVAYATRLWEAGVQAELHVWAGGFHGFDMFAPHAAVAQAMLAARDNWVNRLLA</sequence>
<keyword evidence="4" id="KW-1185">Reference proteome</keyword>
<evidence type="ECO:0000259" key="2">
    <source>
        <dbReference type="Pfam" id="PF07859"/>
    </source>
</evidence>
<dbReference type="Proteomes" id="UP001215097">
    <property type="component" value="Chromosome"/>
</dbReference>
<dbReference type="GO" id="GO:0016787">
    <property type="term" value="F:hydrolase activity"/>
    <property type="evidence" value="ECO:0007669"/>
    <property type="project" value="UniProtKB-KW"/>
</dbReference>
<dbReference type="RefSeq" id="WP_282215220.1">
    <property type="nucleotide sequence ID" value="NZ_BAAAUN010000001.1"/>
</dbReference>
<dbReference type="EMBL" id="CP078075">
    <property type="protein sequence ID" value="WDM45056.1"/>
    <property type="molecule type" value="Genomic_DNA"/>
</dbReference>
<feature type="domain" description="Alpha/beta hydrolase fold-3" evidence="2">
    <location>
        <begin position="90"/>
        <end position="297"/>
    </location>
</feature>
<dbReference type="Pfam" id="PF07859">
    <property type="entry name" value="Abhydrolase_3"/>
    <property type="match status" value="1"/>
</dbReference>
<dbReference type="PANTHER" id="PTHR48081:SF8">
    <property type="entry name" value="ALPHA_BETA HYDROLASE FOLD-3 DOMAIN-CONTAINING PROTEIN-RELATED"/>
    <property type="match status" value="1"/>
</dbReference>
<evidence type="ECO:0000313" key="4">
    <source>
        <dbReference type="Proteomes" id="UP001215097"/>
    </source>
</evidence>
<evidence type="ECO:0000256" key="1">
    <source>
        <dbReference type="ARBA" id="ARBA00022801"/>
    </source>
</evidence>
<dbReference type="SUPFAM" id="SSF53474">
    <property type="entry name" value="alpha/beta-Hydrolases"/>
    <property type="match status" value="1"/>
</dbReference>
<keyword evidence="1 3" id="KW-0378">Hydrolase</keyword>
<accession>A0ABY7XSA8</accession>
<organism evidence="3 4">
    <name type="scientific">Microbacterium luteolum</name>
    <name type="common">Aureobacterium luteolum</name>
    <dbReference type="NCBI Taxonomy" id="69367"/>
    <lineage>
        <taxon>Bacteria</taxon>
        <taxon>Bacillati</taxon>
        <taxon>Actinomycetota</taxon>
        <taxon>Actinomycetes</taxon>
        <taxon>Micrococcales</taxon>
        <taxon>Microbacteriaceae</taxon>
        <taxon>Microbacterium</taxon>
    </lineage>
</organism>
<dbReference type="InterPro" id="IPR029058">
    <property type="entry name" value="AB_hydrolase_fold"/>
</dbReference>
<dbReference type="Gene3D" id="3.40.50.1820">
    <property type="entry name" value="alpha/beta hydrolase"/>
    <property type="match status" value="1"/>
</dbReference>
<dbReference type="InterPro" id="IPR050300">
    <property type="entry name" value="GDXG_lipolytic_enzyme"/>
</dbReference>
<proteinExistence type="predicted"/>
<dbReference type="PANTHER" id="PTHR48081">
    <property type="entry name" value="AB HYDROLASE SUPERFAMILY PROTEIN C4A8.06C"/>
    <property type="match status" value="1"/>
</dbReference>